<dbReference type="InterPro" id="IPR008921">
    <property type="entry name" value="DNA_pol3_clamp-load_cplx_C"/>
</dbReference>
<sequence length="197" mass="22773">MPMAENYQSQDLWSRTTTRNGYAADELRSVLQKSIRRGMVEEAILAGCELFFDSTETEEMLWRRLEIITTEDVGMGFPDGPAVIEALYQQAKRMADPGDRWMYGAHAIRILATARKDRLSMELACWARESLARGERRIEIEDYHLDMHTRRGVERGNGPEHWWRNGARLDNQINEVPSRYNAYLRRLYLGDGDGEGS</sequence>
<gene>
    <name evidence="1" type="ORF">HNO79_11460</name>
</gene>
<accession>A0ABS5SP51</accession>
<evidence type="ECO:0000313" key="2">
    <source>
        <dbReference type="Proteomes" id="UP001519538"/>
    </source>
</evidence>
<name>A0ABS5SP51_9PROT</name>
<keyword evidence="2" id="KW-1185">Reference proteome</keyword>
<dbReference type="Proteomes" id="UP001519538">
    <property type="component" value="Unassembled WGS sequence"/>
</dbReference>
<reference evidence="1 2" key="1">
    <citation type="journal article" date="2021" name="Astrobiology">
        <title>Bacterial Cellulose Retains Robustness but Its Synthesis Declines After Exposure to a Mars-Like Environment Simulated Outside the International Space Station.</title>
        <authorList>
            <person name="Orlovska I."/>
            <person name="Podolich O."/>
            <person name="Kukharenko O."/>
            <person name="Zaets I."/>
            <person name="Reva O."/>
            <person name="Khirunenko L."/>
            <person name="Zmejkoski D."/>
            <person name="Rogalsky S."/>
            <person name="Barh D."/>
            <person name="Tiwari S."/>
            <person name="Kumavath R."/>
            <person name="Goes-Neto A."/>
            <person name="Azevedo V."/>
            <person name="Brenig B."/>
            <person name="Ghosh P."/>
            <person name="de Vera J.P."/>
            <person name="Kozyrovska N."/>
        </authorList>
    </citation>
    <scope>NUCLEOTIDE SEQUENCE [LARGE SCALE GENOMIC DNA]</scope>
    <source>
        <strain evidence="1 2">IMBG 311</strain>
    </source>
</reference>
<dbReference type="Gene3D" id="1.20.272.10">
    <property type="match status" value="1"/>
</dbReference>
<comment type="caution">
    <text evidence="1">The sequence shown here is derived from an EMBL/GenBank/DDBJ whole genome shotgun (WGS) entry which is preliminary data.</text>
</comment>
<evidence type="ECO:0000313" key="1">
    <source>
        <dbReference type="EMBL" id="MBT0675998.1"/>
    </source>
</evidence>
<organism evidence="1 2">
    <name type="scientific">Komagataeibacter oboediens</name>
    <dbReference type="NCBI Taxonomy" id="65958"/>
    <lineage>
        <taxon>Bacteria</taxon>
        <taxon>Pseudomonadati</taxon>
        <taxon>Pseudomonadota</taxon>
        <taxon>Alphaproteobacteria</taxon>
        <taxon>Acetobacterales</taxon>
        <taxon>Acetobacteraceae</taxon>
        <taxon>Komagataeibacter</taxon>
    </lineage>
</organism>
<dbReference type="EMBL" id="JABLUU010000013">
    <property type="protein sequence ID" value="MBT0675998.1"/>
    <property type="molecule type" value="Genomic_DNA"/>
</dbReference>
<proteinExistence type="predicted"/>
<dbReference type="SUPFAM" id="SSF48019">
    <property type="entry name" value="post-AAA+ oligomerization domain-like"/>
    <property type="match status" value="1"/>
</dbReference>
<protein>
    <submittedName>
        <fullName evidence="1">AAA family ATPase</fullName>
    </submittedName>
</protein>